<evidence type="ECO:0000259" key="2">
    <source>
        <dbReference type="Pfam" id="PF10307"/>
    </source>
</evidence>
<dbReference type="GO" id="GO:1990259">
    <property type="term" value="F:histone H2AQ104 methyltransferase activity"/>
    <property type="evidence" value="ECO:0007669"/>
    <property type="project" value="TreeGrafter"/>
</dbReference>
<proteinExistence type="predicted"/>
<evidence type="ECO:0000313" key="3">
    <source>
        <dbReference type="EMBL" id="ORZ00870.1"/>
    </source>
</evidence>
<feature type="region of interest" description="Disordered" evidence="1">
    <location>
        <begin position="19"/>
        <end position="38"/>
    </location>
</feature>
<dbReference type="GO" id="GO:0008649">
    <property type="term" value="F:rRNA methyltransferase activity"/>
    <property type="evidence" value="ECO:0007669"/>
    <property type="project" value="TreeGrafter"/>
</dbReference>
<dbReference type="GO" id="GO:0032040">
    <property type="term" value="C:small-subunit processome"/>
    <property type="evidence" value="ECO:0007669"/>
    <property type="project" value="TreeGrafter"/>
</dbReference>
<feature type="domain" description="Swiss Army Knife RNA repair protein HAD" evidence="2">
    <location>
        <begin position="57"/>
        <end position="263"/>
    </location>
</feature>
<dbReference type="Proteomes" id="UP000242180">
    <property type="component" value="Unassembled WGS sequence"/>
</dbReference>
<evidence type="ECO:0000256" key="1">
    <source>
        <dbReference type="SAM" id="MobiDB-lite"/>
    </source>
</evidence>
<gene>
    <name evidence="3" type="ORF">BCR43DRAFT_521819</name>
</gene>
<dbReference type="AlphaFoldDB" id="A0A1X2HNB7"/>
<dbReference type="OrthoDB" id="5596992at2759"/>
<evidence type="ECO:0000313" key="4">
    <source>
        <dbReference type="Proteomes" id="UP000242180"/>
    </source>
</evidence>
<dbReference type="PANTHER" id="PTHR10335:SF23">
    <property type="entry name" value="OB FOLD-CONTAINING PROTEIN, NUCLEIC ACID BINDING"/>
    <property type="match status" value="1"/>
</dbReference>
<dbReference type="InParanoid" id="A0A1X2HNB7"/>
<organism evidence="3 4">
    <name type="scientific">Syncephalastrum racemosum</name>
    <name type="common">Filamentous fungus</name>
    <dbReference type="NCBI Taxonomy" id="13706"/>
    <lineage>
        <taxon>Eukaryota</taxon>
        <taxon>Fungi</taxon>
        <taxon>Fungi incertae sedis</taxon>
        <taxon>Mucoromycota</taxon>
        <taxon>Mucoromycotina</taxon>
        <taxon>Mucoromycetes</taxon>
        <taxon>Mucorales</taxon>
        <taxon>Syncephalastraceae</taxon>
        <taxon>Syncephalastrum</taxon>
    </lineage>
</organism>
<dbReference type="EMBL" id="MCGN01000002">
    <property type="protein sequence ID" value="ORZ00870.1"/>
    <property type="molecule type" value="Genomic_DNA"/>
</dbReference>
<comment type="caution">
    <text evidence="3">The sequence shown here is derived from an EMBL/GenBank/DDBJ whole genome shotgun (WGS) entry which is preliminary data.</text>
</comment>
<sequence>MRPKAAGISDAEESILERQFDGSPFAKQRLDDESNNRVPRQPTKLDIFDFDSTLFLSPLLSPCMWHPKFIGAMTTENYFGPGWWRDLRSLQLGQLDQLQKSGWQGFWNEDVVERARRSLADENTLTVVLTGRRYHPFHKVIPSMLKAKDLGFDMVCLRPDPELADLVTKNYADDRILYNVQPSVFSTTMDFKTSFMEHMFRKVPSLTSVEMWDDRLPHVEKFRKYFAGHRLHSRINYVPAVRPRYNPAWERSTVDAILGEHNEHLKALRVPAHISLVPVKNASVVQLDQDAVDRLADTFGPLYNKQAQFENARKSEWRWKYGERPVLFGDRVILHQRPLPPDQLPFGYDTPVDVRVVFVTDKQTDAGLVLFVELRRQGSDAFDRRLYRLPLYFRPSDNRFFQTRFEANKRKLPRDMQITVQGKVGYSTLLTSESRSIPVKRHHPDDDNDRDY</sequence>
<dbReference type="InterPro" id="IPR018812">
    <property type="entry name" value="SAK_HAD"/>
</dbReference>
<dbReference type="OMA" id="DRQSHIC"/>
<reference evidence="3 4" key="1">
    <citation type="submission" date="2016-07" db="EMBL/GenBank/DDBJ databases">
        <title>Pervasive Adenine N6-methylation of Active Genes in Fungi.</title>
        <authorList>
            <consortium name="DOE Joint Genome Institute"/>
            <person name="Mondo S.J."/>
            <person name="Dannebaum R.O."/>
            <person name="Kuo R.C."/>
            <person name="Labutti K."/>
            <person name="Haridas S."/>
            <person name="Kuo A."/>
            <person name="Salamov A."/>
            <person name="Ahrendt S.R."/>
            <person name="Lipzen A."/>
            <person name="Sullivan W."/>
            <person name="Andreopoulos W.B."/>
            <person name="Clum A."/>
            <person name="Lindquist E."/>
            <person name="Daum C."/>
            <person name="Ramamoorthy G.K."/>
            <person name="Gryganskyi A."/>
            <person name="Culley D."/>
            <person name="Magnuson J.K."/>
            <person name="James T.Y."/>
            <person name="O'Malley M.A."/>
            <person name="Stajich J.E."/>
            <person name="Spatafora J.W."/>
            <person name="Visel A."/>
            <person name="Grigoriev I.V."/>
        </authorList>
    </citation>
    <scope>NUCLEOTIDE SEQUENCE [LARGE SCALE GENOMIC DNA]</scope>
    <source>
        <strain evidence="3 4">NRRL 2496</strain>
    </source>
</reference>
<name>A0A1X2HNB7_SYNRA</name>
<dbReference type="Pfam" id="PF10307">
    <property type="entry name" value="HAD_SAK_1"/>
    <property type="match status" value="1"/>
</dbReference>
<keyword evidence="4" id="KW-1185">Reference proteome</keyword>
<accession>A0A1X2HNB7</accession>
<dbReference type="GO" id="GO:0031428">
    <property type="term" value="C:box C/D methylation guide snoRNP complex"/>
    <property type="evidence" value="ECO:0007669"/>
    <property type="project" value="TreeGrafter"/>
</dbReference>
<protein>
    <recommendedName>
        <fullName evidence="2">Swiss Army Knife RNA repair protein HAD domain-containing protein</fullName>
    </recommendedName>
</protein>
<dbReference type="GO" id="GO:0000494">
    <property type="term" value="P:box C/D sno(s)RNA 3'-end processing"/>
    <property type="evidence" value="ECO:0007669"/>
    <property type="project" value="TreeGrafter"/>
</dbReference>
<dbReference type="GO" id="GO:0003723">
    <property type="term" value="F:RNA binding"/>
    <property type="evidence" value="ECO:0007669"/>
    <property type="project" value="TreeGrafter"/>
</dbReference>
<dbReference type="PANTHER" id="PTHR10335">
    <property type="entry name" value="RRNA 2-O-METHYLTRANSFERASE FIBRILLARIN"/>
    <property type="match status" value="1"/>
</dbReference>